<dbReference type="InterPro" id="IPR001245">
    <property type="entry name" value="Ser-Thr/Tyr_kinase_cat_dom"/>
</dbReference>
<dbReference type="Gene3D" id="3.80.10.10">
    <property type="entry name" value="Ribonuclease Inhibitor"/>
    <property type="match status" value="1"/>
</dbReference>
<dbReference type="GO" id="GO:0016020">
    <property type="term" value="C:membrane"/>
    <property type="evidence" value="ECO:0007669"/>
    <property type="project" value="UniProtKB-SubCell"/>
</dbReference>
<keyword evidence="5" id="KW-0433">Leucine-rich repeat</keyword>
<evidence type="ECO:0000256" key="3">
    <source>
        <dbReference type="ARBA" id="ARBA00012513"/>
    </source>
</evidence>
<evidence type="ECO:0000256" key="15">
    <source>
        <dbReference type="ARBA" id="ARBA00023136"/>
    </source>
</evidence>
<comment type="similarity">
    <text evidence="2">Belongs to the protein kinase superfamily. TKL Ser/Thr protein kinase family. ROCO subfamily.</text>
</comment>
<feature type="region of interest" description="Disordered" evidence="20">
    <location>
        <begin position="1267"/>
        <end position="1290"/>
    </location>
</feature>
<keyword evidence="11" id="KW-0418">Kinase</keyword>
<evidence type="ECO:0000256" key="8">
    <source>
        <dbReference type="ARBA" id="ARBA00022729"/>
    </source>
</evidence>
<evidence type="ECO:0000256" key="13">
    <source>
        <dbReference type="ARBA" id="ARBA00022840"/>
    </source>
</evidence>
<dbReference type="Pfam" id="PF00931">
    <property type="entry name" value="NB-ARC"/>
    <property type="match status" value="1"/>
</dbReference>
<dbReference type="InterPro" id="IPR032675">
    <property type="entry name" value="LRR_dom_sf"/>
</dbReference>
<dbReference type="EMBL" id="GBRH01235052">
    <property type="protein sequence ID" value="JAD62843.1"/>
    <property type="molecule type" value="Transcribed_RNA"/>
</dbReference>
<dbReference type="InterPro" id="IPR011009">
    <property type="entry name" value="Kinase-like_dom_sf"/>
</dbReference>
<comment type="catalytic activity">
    <reaction evidence="19">
        <text>L-seryl-[protein] + ATP = O-phospho-L-seryl-[protein] + ADP + H(+)</text>
        <dbReference type="Rhea" id="RHEA:17989"/>
        <dbReference type="Rhea" id="RHEA-COMP:9863"/>
        <dbReference type="Rhea" id="RHEA-COMP:11604"/>
        <dbReference type="ChEBI" id="CHEBI:15378"/>
        <dbReference type="ChEBI" id="CHEBI:29999"/>
        <dbReference type="ChEBI" id="CHEBI:30616"/>
        <dbReference type="ChEBI" id="CHEBI:83421"/>
        <dbReference type="ChEBI" id="CHEBI:456216"/>
        <dbReference type="EC" id="2.7.11.1"/>
    </reaction>
</comment>
<dbReference type="Pfam" id="PF23559">
    <property type="entry name" value="WHD_DRP"/>
    <property type="match status" value="1"/>
</dbReference>
<evidence type="ECO:0000256" key="4">
    <source>
        <dbReference type="ARBA" id="ARBA00022527"/>
    </source>
</evidence>
<reference evidence="22" key="2">
    <citation type="journal article" date="2015" name="Data Brief">
        <title>Shoot transcriptome of the giant reed, Arundo donax.</title>
        <authorList>
            <person name="Barrero R.A."/>
            <person name="Guerrero F.D."/>
            <person name="Moolhuijzen P."/>
            <person name="Goolsby J.A."/>
            <person name="Tidwell J."/>
            <person name="Bellgard S.E."/>
            <person name="Bellgard M.I."/>
        </authorList>
    </citation>
    <scope>NUCLEOTIDE SEQUENCE</scope>
    <source>
        <tissue evidence="22">Shoot tissue taken approximately 20 cm above the soil surface</tissue>
    </source>
</reference>
<evidence type="ECO:0000256" key="16">
    <source>
        <dbReference type="ARBA" id="ARBA00023170"/>
    </source>
</evidence>
<evidence type="ECO:0000256" key="1">
    <source>
        <dbReference type="ARBA" id="ARBA00004479"/>
    </source>
</evidence>
<keyword evidence="4" id="KW-0723">Serine/threonine-protein kinase</keyword>
<dbReference type="FunFam" id="3.30.200.20:FF:000162">
    <property type="entry name" value="Adenine nucleotide alpha hydrolase-like domain kinase"/>
    <property type="match status" value="1"/>
</dbReference>
<evidence type="ECO:0000256" key="10">
    <source>
        <dbReference type="ARBA" id="ARBA00022741"/>
    </source>
</evidence>
<dbReference type="InterPro" id="IPR027417">
    <property type="entry name" value="P-loop_NTPase"/>
</dbReference>
<organism evidence="22">
    <name type="scientific">Arundo donax</name>
    <name type="common">Giant reed</name>
    <name type="synonym">Donax arundinaceus</name>
    <dbReference type="NCBI Taxonomy" id="35708"/>
    <lineage>
        <taxon>Eukaryota</taxon>
        <taxon>Viridiplantae</taxon>
        <taxon>Streptophyta</taxon>
        <taxon>Embryophyta</taxon>
        <taxon>Tracheophyta</taxon>
        <taxon>Spermatophyta</taxon>
        <taxon>Magnoliopsida</taxon>
        <taxon>Liliopsida</taxon>
        <taxon>Poales</taxon>
        <taxon>Poaceae</taxon>
        <taxon>PACMAD clade</taxon>
        <taxon>Arundinoideae</taxon>
        <taxon>Arundineae</taxon>
        <taxon>Arundo</taxon>
    </lineage>
</organism>
<dbReference type="PANTHER" id="PTHR47973">
    <property type="entry name" value="CYSTEINE-RICH RECEPTOR-LIKE PROTEIN KINASE 3"/>
    <property type="match status" value="1"/>
</dbReference>
<protein>
    <recommendedName>
        <fullName evidence="3">non-specific serine/threonine protein kinase</fullName>
        <ecNumber evidence="3">2.7.11.1</ecNumber>
    </recommendedName>
</protein>
<evidence type="ECO:0000256" key="19">
    <source>
        <dbReference type="ARBA" id="ARBA00048679"/>
    </source>
</evidence>
<dbReference type="Gene3D" id="3.30.200.20">
    <property type="entry name" value="Phosphorylase Kinase, domain 1"/>
    <property type="match status" value="1"/>
</dbReference>
<evidence type="ECO:0000256" key="12">
    <source>
        <dbReference type="ARBA" id="ARBA00022821"/>
    </source>
</evidence>
<evidence type="ECO:0000313" key="22">
    <source>
        <dbReference type="EMBL" id="JAD62843.1"/>
    </source>
</evidence>
<dbReference type="GO" id="GO:0005524">
    <property type="term" value="F:ATP binding"/>
    <property type="evidence" value="ECO:0007669"/>
    <property type="project" value="UniProtKB-KW"/>
</dbReference>
<evidence type="ECO:0000256" key="18">
    <source>
        <dbReference type="ARBA" id="ARBA00047899"/>
    </source>
</evidence>
<dbReference type="Pfam" id="PF07714">
    <property type="entry name" value="PK_Tyr_Ser-Thr"/>
    <property type="match status" value="1"/>
</dbReference>
<reference evidence="22" key="1">
    <citation type="submission" date="2014-09" db="EMBL/GenBank/DDBJ databases">
        <authorList>
            <person name="Magalhaes I.L.F."/>
            <person name="Oliveira U."/>
            <person name="Santos F.R."/>
            <person name="Vidigal T.H.D.A."/>
            <person name="Brescovit A.D."/>
            <person name="Santos A.J."/>
        </authorList>
    </citation>
    <scope>NUCLEOTIDE SEQUENCE</scope>
    <source>
        <tissue evidence="22">Shoot tissue taken approximately 20 cm above the soil surface</tissue>
    </source>
</reference>
<keyword evidence="15" id="KW-0472">Membrane</keyword>
<name>A0A0A9BKZ5_ARUDO</name>
<keyword evidence="13" id="KW-0067">ATP-binding</keyword>
<keyword evidence="12" id="KW-0611">Plant defense</keyword>
<dbReference type="Gene3D" id="1.10.510.10">
    <property type="entry name" value="Transferase(Phosphotransferase) domain 1"/>
    <property type="match status" value="1"/>
</dbReference>
<keyword evidence="10" id="KW-0547">Nucleotide-binding</keyword>
<feature type="domain" description="Protein kinase" evidence="21">
    <location>
        <begin position="980"/>
        <end position="1243"/>
    </location>
</feature>
<keyword evidence="14" id="KW-1133">Transmembrane helix</keyword>
<comment type="catalytic activity">
    <reaction evidence="18">
        <text>L-threonyl-[protein] + ATP = O-phospho-L-threonyl-[protein] + ADP + H(+)</text>
        <dbReference type="Rhea" id="RHEA:46608"/>
        <dbReference type="Rhea" id="RHEA-COMP:11060"/>
        <dbReference type="Rhea" id="RHEA-COMP:11605"/>
        <dbReference type="ChEBI" id="CHEBI:15378"/>
        <dbReference type="ChEBI" id="CHEBI:30013"/>
        <dbReference type="ChEBI" id="CHEBI:30616"/>
        <dbReference type="ChEBI" id="CHEBI:61977"/>
        <dbReference type="ChEBI" id="CHEBI:456216"/>
        <dbReference type="EC" id="2.7.11.1"/>
    </reaction>
</comment>
<dbReference type="EC" id="2.7.11.1" evidence="3"/>
<dbReference type="PRINTS" id="PR00364">
    <property type="entry name" value="DISEASERSIST"/>
</dbReference>
<evidence type="ECO:0000256" key="5">
    <source>
        <dbReference type="ARBA" id="ARBA00022614"/>
    </source>
</evidence>
<keyword evidence="8" id="KW-0732">Signal</keyword>
<dbReference type="PROSITE" id="PS50011">
    <property type="entry name" value="PROTEIN_KINASE_DOM"/>
    <property type="match status" value="1"/>
</dbReference>
<evidence type="ECO:0000256" key="11">
    <source>
        <dbReference type="ARBA" id="ARBA00022777"/>
    </source>
</evidence>
<dbReference type="Gene3D" id="1.10.8.430">
    <property type="entry name" value="Helical domain of apoptotic protease-activating factors"/>
    <property type="match status" value="1"/>
</dbReference>
<comment type="subcellular location">
    <subcellularLocation>
        <location evidence="1">Membrane</location>
        <topology evidence="1">Single-pass type I membrane protein</topology>
    </subcellularLocation>
</comment>
<dbReference type="SMART" id="SM00369">
    <property type="entry name" value="LRR_TYP"/>
    <property type="match status" value="4"/>
</dbReference>
<dbReference type="Gene3D" id="1.10.10.10">
    <property type="entry name" value="Winged helix-like DNA-binding domain superfamily/Winged helix DNA-binding domain"/>
    <property type="match status" value="1"/>
</dbReference>
<keyword evidence="17" id="KW-0325">Glycoprotein</keyword>
<evidence type="ECO:0000256" key="2">
    <source>
        <dbReference type="ARBA" id="ARBA00008171"/>
    </source>
</evidence>
<evidence type="ECO:0000259" key="21">
    <source>
        <dbReference type="PROSITE" id="PS50011"/>
    </source>
</evidence>
<evidence type="ECO:0000256" key="7">
    <source>
        <dbReference type="ARBA" id="ARBA00022692"/>
    </source>
</evidence>
<dbReference type="SUPFAM" id="SSF52540">
    <property type="entry name" value="P-loop containing nucleoside triphosphate hydrolases"/>
    <property type="match status" value="1"/>
</dbReference>
<accession>A0A0A9BKZ5</accession>
<evidence type="ECO:0000256" key="20">
    <source>
        <dbReference type="SAM" id="MobiDB-lite"/>
    </source>
</evidence>
<dbReference type="Pfam" id="PF23598">
    <property type="entry name" value="LRR_14"/>
    <property type="match status" value="2"/>
</dbReference>
<dbReference type="FunFam" id="1.10.510.10:FF:000287">
    <property type="entry name" value="probable LRR receptor-like serine/threonine-protein kinase RKF3"/>
    <property type="match status" value="1"/>
</dbReference>
<dbReference type="GO" id="GO:0004674">
    <property type="term" value="F:protein serine/threonine kinase activity"/>
    <property type="evidence" value="ECO:0007669"/>
    <property type="project" value="UniProtKB-KW"/>
</dbReference>
<dbReference type="InterPro" id="IPR003591">
    <property type="entry name" value="Leu-rich_rpt_typical-subtyp"/>
</dbReference>
<evidence type="ECO:0000256" key="17">
    <source>
        <dbReference type="ARBA" id="ARBA00023180"/>
    </source>
</evidence>
<dbReference type="SUPFAM" id="SSF56112">
    <property type="entry name" value="Protein kinase-like (PK-like)"/>
    <property type="match status" value="1"/>
</dbReference>
<dbReference type="SUPFAM" id="SSF52058">
    <property type="entry name" value="L domain-like"/>
    <property type="match status" value="1"/>
</dbReference>
<dbReference type="InterPro" id="IPR055414">
    <property type="entry name" value="LRR_R13L4/SHOC2-like"/>
</dbReference>
<keyword evidence="6" id="KW-0808">Transferase</keyword>
<proteinExistence type="inferred from homology"/>
<sequence>MATVSADVDRLLRRLASDGHRMELPSNIVADLSRVRRALYRLQGVLTTAEKQPFETSKESLLREIKQNVYELEDILDELEDGSIKPQGSSRGRKLAEASDLWSQVVFSFSSNHSVPNCCMVKRMKNIRKKLDNASKDSTLFSLLHHRTGGDESDDQDAFDGTTIIGRDGDKENLRALLLSNSQEIFSIIPIVGIGGLGKTALARLIFSDQSDGYNFDLRIWVNLNMSSGINSIASAIISEANRTEGGTSQVNDEDKDNPQIIMNCLREVLHDKRCLIVLDGLWSTDEGELLHLKKMLRGTRNTKIIVTTCSENVAKLMHTVRPYKLGPLSEESCWTIFCRRAFGDGDNSDLTQIGKQIVNSCEGVPAVVQSLGSLVHDKGMSVWNDKKQELWKLERQFPFQINMFSSVKRIYYNMPSALKSCLSYLSLFPKGSDIHTESLIRQWAALGILGSTHGSLSVYSQGKKYIQELFSVFFLEAPDDSSGSGLNHASAAKVLNLHNLVHEFARYVASDDLFILDGERTRNGSTENLTARYALLTRCNDQSKIRKILLSSVRAICFKDCRGPKLIEKVFSALKLLRVLDLSRCSFLELPSSICQLAHLRYIDLSSSAIQSLPDQMNFLQNLEALDLSETCIQVLPDFVGTFQKLKYLNVQGCCELCHLPSKLDDIKSLQHLNLSCCPAAYQLLETISGFHELRFLDISSCTELQTLPEFFSRLTKLEDLILSNCSRLKKLPETFGELCFLQFLNVSNCCELEEMPASLGKLANLEVLILSGCSRIQNLPPAFSDITFLRMLDLAGCADLHMNLGMLPNNNLENLNVDGCCKIYAVPGWTVNFPKLHPECRKTCEQHIQFLITDKQAFPSHDEVEIISELNMHVHDETGEAMASQSCQQAGKSECTTKKVIEDSSASTSGNVPDHRTTPTGVQLKLGGSFWGASTIRFSEISSCFMCGTGIKQDIEGQEERRVMIFSYSALRKATHGLSEANKIGEGVYGPVFRGRLEDGTIVAVKVLSAHSRQGIREFLTKLISVSDIVHENIVTLAGCCAEGRHRILVYNYLENNSLAQKLLGSRHSNIQFNWRTRVKIAVGVARGLAYLHEGIHPPIIHGNIKASNILLDKDLTPKISDVGLARLFPPNATHVGSQIAGTIGYLAPEHAIRGQVTKKSDIYSFGVLLLEIVGGRCNYNAILHQRDQFLLERTWTCYEHGKLEDIIDADLQDDLDVEEACRFLKIGLLCTQVVTLRPNITKIISMLIGEKGVSMDRVNKPSVIMTSNNKQRPTDAHSPTPLPPPNL</sequence>
<evidence type="ECO:0000256" key="6">
    <source>
        <dbReference type="ARBA" id="ARBA00022679"/>
    </source>
</evidence>
<dbReference type="GO" id="GO:0043531">
    <property type="term" value="F:ADP binding"/>
    <property type="evidence" value="ECO:0007669"/>
    <property type="project" value="InterPro"/>
</dbReference>
<dbReference type="InterPro" id="IPR052059">
    <property type="entry name" value="CR_Ser/Thr_kinase"/>
</dbReference>
<keyword evidence="16" id="KW-0675">Receptor</keyword>
<dbReference type="InterPro" id="IPR000719">
    <property type="entry name" value="Prot_kinase_dom"/>
</dbReference>
<dbReference type="InterPro" id="IPR002182">
    <property type="entry name" value="NB-ARC"/>
</dbReference>
<evidence type="ECO:0000256" key="14">
    <source>
        <dbReference type="ARBA" id="ARBA00022989"/>
    </source>
</evidence>
<evidence type="ECO:0000256" key="9">
    <source>
        <dbReference type="ARBA" id="ARBA00022737"/>
    </source>
</evidence>
<keyword evidence="9" id="KW-0677">Repeat</keyword>
<keyword evidence="7" id="KW-0812">Transmembrane</keyword>
<dbReference type="InterPro" id="IPR036388">
    <property type="entry name" value="WH-like_DNA-bd_sf"/>
</dbReference>
<dbReference type="Gene3D" id="3.40.50.300">
    <property type="entry name" value="P-loop containing nucleotide triphosphate hydrolases"/>
    <property type="match status" value="1"/>
</dbReference>
<dbReference type="GO" id="GO:0006952">
    <property type="term" value="P:defense response"/>
    <property type="evidence" value="ECO:0007669"/>
    <property type="project" value="UniProtKB-KW"/>
</dbReference>
<dbReference type="InterPro" id="IPR042197">
    <property type="entry name" value="Apaf_helical"/>
</dbReference>
<dbReference type="InterPro" id="IPR058922">
    <property type="entry name" value="WHD_DRP"/>
</dbReference>